<dbReference type="Proteomes" id="UP001195483">
    <property type="component" value="Unassembled WGS sequence"/>
</dbReference>
<feature type="domain" description="DZIP3-like HEPN" evidence="1">
    <location>
        <begin position="41"/>
        <end position="97"/>
    </location>
</feature>
<reference evidence="2" key="1">
    <citation type="journal article" date="2021" name="Genome Biol. Evol.">
        <title>A High-Quality Reference Genome for a Parasitic Bivalve with Doubly Uniparental Inheritance (Bivalvia: Unionida).</title>
        <authorList>
            <person name="Smith C.H."/>
        </authorList>
    </citation>
    <scope>NUCLEOTIDE SEQUENCE</scope>
    <source>
        <strain evidence="2">CHS0354</strain>
    </source>
</reference>
<gene>
    <name evidence="2" type="ORF">CHS0354_019517</name>
</gene>
<reference evidence="2" key="2">
    <citation type="journal article" date="2021" name="Genome Biol. Evol.">
        <title>Developing a high-quality reference genome for a parasitic bivalve with doubly uniparental inheritance (Bivalvia: Unionida).</title>
        <authorList>
            <person name="Smith C.H."/>
        </authorList>
    </citation>
    <scope>NUCLEOTIDE SEQUENCE</scope>
    <source>
        <strain evidence="2">CHS0354</strain>
        <tissue evidence="2">Mantle</tissue>
    </source>
</reference>
<name>A0AAE0SHE3_9BIVA</name>
<dbReference type="Pfam" id="PF18738">
    <property type="entry name" value="HEPN_DZIP3"/>
    <property type="match status" value="1"/>
</dbReference>
<dbReference type="EMBL" id="JAEAOA010001196">
    <property type="protein sequence ID" value="KAK3591746.1"/>
    <property type="molecule type" value="Genomic_DNA"/>
</dbReference>
<accession>A0AAE0SHE3</accession>
<evidence type="ECO:0000259" key="1">
    <source>
        <dbReference type="Pfam" id="PF18738"/>
    </source>
</evidence>
<keyword evidence="3" id="KW-1185">Reference proteome</keyword>
<proteinExistence type="predicted"/>
<evidence type="ECO:0000313" key="2">
    <source>
        <dbReference type="EMBL" id="KAK3591746.1"/>
    </source>
</evidence>
<protein>
    <recommendedName>
        <fullName evidence="1">DZIP3-like HEPN domain-containing protein</fullName>
    </recommendedName>
</protein>
<organism evidence="2 3">
    <name type="scientific">Potamilus streckersoni</name>
    <dbReference type="NCBI Taxonomy" id="2493646"/>
    <lineage>
        <taxon>Eukaryota</taxon>
        <taxon>Metazoa</taxon>
        <taxon>Spiralia</taxon>
        <taxon>Lophotrochozoa</taxon>
        <taxon>Mollusca</taxon>
        <taxon>Bivalvia</taxon>
        <taxon>Autobranchia</taxon>
        <taxon>Heteroconchia</taxon>
        <taxon>Palaeoheterodonta</taxon>
        <taxon>Unionida</taxon>
        <taxon>Unionoidea</taxon>
        <taxon>Unionidae</taxon>
        <taxon>Ambleminae</taxon>
        <taxon>Lampsilini</taxon>
        <taxon>Potamilus</taxon>
    </lineage>
</organism>
<comment type="caution">
    <text evidence="2">The sequence shown here is derived from an EMBL/GenBank/DDBJ whole genome shotgun (WGS) entry which is preliminary data.</text>
</comment>
<evidence type="ECO:0000313" key="3">
    <source>
        <dbReference type="Proteomes" id="UP001195483"/>
    </source>
</evidence>
<sequence>MDNTPAVTIDRRQFHKRNLDYFCLNVHMSLDHYVRENEGSNTLAAYLSVNRNRLTQLPVNVLRQDQRDTLFPPSGKCTLIEDFDITLLCVRFRNLASNMSSNDPVLSGPSITYFISSRCRKDQNYSQRSVRTSSLDNATFKREITNLTTIHKRLITPIPATQFAINDLEQMIDKEKTGPLQPDLENEIRKMRAKIDEWQRYGKV</sequence>
<dbReference type="InterPro" id="IPR041249">
    <property type="entry name" value="HEPN_DZIP3"/>
</dbReference>
<dbReference type="AlphaFoldDB" id="A0AAE0SHE3"/>
<reference evidence="2" key="3">
    <citation type="submission" date="2023-05" db="EMBL/GenBank/DDBJ databases">
        <authorList>
            <person name="Smith C.H."/>
        </authorList>
    </citation>
    <scope>NUCLEOTIDE SEQUENCE</scope>
    <source>
        <strain evidence="2">CHS0354</strain>
        <tissue evidence="2">Mantle</tissue>
    </source>
</reference>